<dbReference type="InParanoid" id="A0A2G5EWD5"/>
<organism evidence="1 2">
    <name type="scientific">Aquilegia coerulea</name>
    <name type="common">Rocky mountain columbine</name>
    <dbReference type="NCBI Taxonomy" id="218851"/>
    <lineage>
        <taxon>Eukaryota</taxon>
        <taxon>Viridiplantae</taxon>
        <taxon>Streptophyta</taxon>
        <taxon>Embryophyta</taxon>
        <taxon>Tracheophyta</taxon>
        <taxon>Spermatophyta</taxon>
        <taxon>Magnoliopsida</taxon>
        <taxon>Ranunculales</taxon>
        <taxon>Ranunculaceae</taxon>
        <taxon>Thalictroideae</taxon>
        <taxon>Aquilegia</taxon>
    </lineage>
</organism>
<dbReference type="EMBL" id="KZ305021">
    <property type="protein sequence ID" value="PIA59967.1"/>
    <property type="molecule type" value="Genomic_DNA"/>
</dbReference>
<sequence length="74" mass="8417">MPLGNGGRETHCFRFGLQTYGTRLVRMPLLSSGLEFLQNPRINPLEYPNNWILFSIEKLSEGFSRVSTTTISLL</sequence>
<gene>
    <name evidence="1" type="ORF">AQUCO_00400683v1</name>
</gene>
<evidence type="ECO:0000313" key="2">
    <source>
        <dbReference type="Proteomes" id="UP000230069"/>
    </source>
</evidence>
<protein>
    <submittedName>
        <fullName evidence="1">Uncharacterized protein</fullName>
    </submittedName>
</protein>
<evidence type="ECO:0000313" key="1">
    <source>
        <dbReference type="EMBL" id="PIA59967.1"/>
    </source>
</evidence>
<proteinExistence type="predicted"/>
<dbReference type="AlphaFoldDB" id="A0A2G5EWD5"/>
<dbReference type="Proteomes" id="UP000230069">
    <property type="component" value="Unassembled WGS sequence"/>
</dbReference>
<reference evidence="1 2" key="1">
    <citation type="submission" date="2017-09" db="EMBL/GenBank/DDBJ databases">
        <title>WGS assembly of Aquilegia coerulea Goldsmith.</title>
        <authorList>
            <person name="Hodges S."/>
            <person name="Kramer E."/>
            <person name="Nordborg M."/>
            <person name="Tomkins J."/>
            <person name="Borevitz J."/>
            <person name="Derieg N."/>
            <person name="Yan J."/>
            <person name="Mihaltcheva S."/>
            <person name="Hayes R.D."/>
            <person name="Rokhsar D."/>
        </authorList>
    </citation>
    <scope>NUCLEOTIDE SEQUENCE [LARGE SCALE GENOMIC DNA]</scope>
    <source>
        <strain evidence="2">cv. Goldsmith</strain>
    </source>
</reference>
<accession>A0A2G5EWD5</accession>
<name>A0A2G5EWD5_AQUCA</name>
<keyword evidence="2" id="KW-1185">Reference proteome</keyword>